<gene>
    <name evidence="15" type="primary">ORF16167</name>
</gene>
<dbReference type="PANTHER" id="PTHR10859">
    <property type="entry name" value="GLYCOSYL TRANSFERASE"/>
    <property type="match status" value="1"/>
</dbReference>
<dbReference type="SUPFAM" id="SSF53448">
    <property type="entry name" value="Nucleotide-diphospho-sugar transferases"/>
    <property type="match status" value="1"/>
</dbReference>
<evidence type="ECO:0000256" key="6">
    <source>
        <dbReference type="ARBA" id="ARBA00022679"/>
    </source>
</evidence>
<dbReference type="FunFam" id="3.90.550.10:FF:000068">
    <property type="entry name" value="ALG5, dolichyl-phosphate beta-glucosyltransferase"/>
    <property type="match status" value="1"/>
</dbReference>
<dbReference type="Gene3D" id="3.90.550.10">
    <property type="entry name" value="Spore Coat Polysaccharide Biosynthesis Protein SpsA, Chain A"/>
    <property type="match status" value="1"/>
</dbReference>
<evidence type="ECO:0000256" key="2">
    <source>
        <dbReference type="ARBA" id="ARBA00004922"/>
    </source>
</evidence>
<dbReference type="GO" id="GO:0005789">
    <property type="term" value="C:endoplasmic reticulum membrane"/>
    <property type="evidence" value="ECO:0007669"/>
    <property type="project" value="UniProtKB-SubCell"/>
</dbReference>
<dbReference type="InterPro" id="IPR001173">
    <property type="entry name" value="Glyco_trans_2-like"/>
</dbReference>
<evidence type="ECO:0000256" key="12">
    <source>
        <dbReference type="ARBA" id="ARBA00045097"/>
    </source>
</evidence>
<dbReference type="CDD" id="cd04188">
    <property type="entry name" value="DPG_synthase"/>
    <property type="match status" value="1"/>
</dbReference>
<sequence>MDVLILLVAVVFVAAVLFLTYTFMTTSPYPNLGRHDSEKFFFDPKSKTKRLFPEYTDQPSLDLTVVVPAYNEEKRLPIMMEETMDYLEKRHLQDSSFTFEVIIVDDGSTDQTTEIGLLNAAKYGTDKVRVLTLHKNRGKGGAVRLGILSSRGKNILFVDADGASKFSDFGKLETSLKVLEDNAVEKVLKQNKKPKQLMAVVCGSRSHLEKESIVQRSVFRTFLMLGFHFVVWLLCVRGIRDTQCGFKLLTRDAALLLFLNMHVERWAFDVDILYIAQYFGISVAEVSIEWHEIEGTKMVPFWSWLQMGRDIILIRLRYTLGVWKIKTKF</sequence>
<evidence type="ECO:0000256" key="11">
    <source>
        <dbReference type="ARBA" id="ARBA00023136"/>
    </source>
</evidence>
<feature type="domain" description="Glycosyltransferase 2-like" evidence="14">
    <location>
        <begin position="64"/>
        <end position="176"/>
    </location>
</feature>
<dbReference type="GO" id="GO:0006487">
    <property type="term" value="P:protein N-linked glycosylation"/>
    <property type="evidence" value="ECO:0007669"/>
    <property type="project" value="TreeGrafter"/>
</dbReference>
<keyword evidence="7" id="KW-0812">Transmembrane</keyword>
<comment type="catalytic activity">
    <reaction evidence="12">
        <text>a di-trans,poly-cis-dolichyl phosphate + UDP-alpha-D-glucose = a di-trans,poly-cis-dolichyl beta-D-glucosyl phosphate + UDP</text>
        <dbReference type="Rhea" id="RHEA:15401"/>
        <dbReference type="Rhea" id="RHEA-COMP:19498"/>
        <dbReference type="Rhea" id="RHEA-COMP:19502"/>
        <dbReference type="ChEBI" id="CHEBI:57525"/>
        <dbReference type="ChEBI" id="CHEBI:57683"/>
        <dbReference type="ChEBI" id="CHEBI:58223"/>
        <dbReference type="ChEBI" id="CHEBI:58885"/>
        <dbReference type="EC" id="2.4.1.117"/>
    </reaction>
    <physiologicalReaction direction="left-to-right" evidence="12">
        <dbReference type="Rhea" id="RHEA:15402"/>
    </physiologicalReaction>
</comment>
<dbReference type="Pfam" id="PF00535">
    <property type="entry name" value="Glycos_transf_2"/>
    <property type="match status" value="1"/>
</dbReference>
<keyword evidence="8" id="KW-0256">Endoplasmic reticulum</keyword>
<reference evidence="15" key="1">
    <citation type="submission" date="2014-12" db="EMBL/GenBank/DDBJ databases">
        <title>Insight into the proteome of Arion vulgaris.</title>
        <authorList>
            <person name="Aradska J."/>
            <person name="Bulat T."/>
            <person name="Smidak R."/>
            <person name="Sarate P."/>
            <person name="Gangsoo J."/>
            <person name="Sialana F."/>
            <person name="Bilban M."/>
            <person name="Lubec G."/>
        </authorList>
    </citation>
    <scope>NUCLEOTIDE SEQUENCE</scope>
    <source>
        <tissue evidence="15">Skin</tissue>
    </source>
</reference>
<dbReference type="EMBL" id="HACG01005420">
    <property type="protein sequence ID" value="CEK52285.1"/>
    <property type="molecule type" value="Transcribed_RNA"/>
</dbReference>
<dbReference type="PANTHER" id="PTHR10859:SF91">
    <property type="entry name" value="DOLICHYL-PHOSPHATE BETA-GLUCOSYLTRANSFERASE"/>
    <property type="match status" value="1"/>
</dbReference>
<evidence type="ECO:0000256" key="7">
    <source>
        <dbReference type="ARBA" id="ARBA00022692"/>
    </source>
</evidence>
<comment type="pathway">
    <text evidence="2">Protein modification; protein glycosylation.</text>
</comment>
<evidence type="ECO:0000313" key="15">
    <source>
        <dbReference type="EMBL" id="CEK52285.1"/>
    </source>
</evidence>
<keyword evidence="10" id="KW-1133">Transmembrane helix</keyword>
<dbReference type="InterPro" id="IPR029044">
    <property type="entry name" value="Nucleotide-diphossugar_trans"/>
</dbReference>
<keyword evidence="11" id="KW-0472">Membrane</keyword>
<evidence type="ECO:0000256" key="9">
    <source>
        <dbReference type="ARBA" id="ARBA00022968"/>
    </source>
</evidence>
<dbReference type="GO" id="GO:0004581">
    <property type="term" value="F:dolichyl-phosphate beta-glucosyltransferase activity"/>
    <property type="evidence" value="ECO:0007669"/>
    <property type="project" value="UniProtKB-EC"/>
</dbReference>
<name>A0A0B6YA02_9EUPU</name>
<evidence type="ECO:0000256" key="4">
    <source>
        <dbReference type="ARBA" id="ARBA00012583"/>
    </source>
</evidence>
<evidence type="ECO:0000256" key="1">
    <source>
        <dbReference type="ARBA" id="ARBA00004389"/>
    </source>
</evidence>
<evidence type="ECO:0000256" key="10">
    <source>
        <dbReference type="ARBA" id="ARBA00022989"/>
    </source>
</evidence>
<evidence type="ECO:0000259" key="14">
    <source>
        <dbReference type="Pfam" id="PF00535"/>
    </source>
</evidence>
<comment type="similarity">
    <text evidence="3">Belongs to the glycosyltransferase 2 family.</text>
</comment>
<proteinExistence type="inferred from homology"/>
<evidence type="ECO:0000256" key="13">
    <source>
        <dbReference type="ARBA" id="ARBA00070518"/>
    </source>
</evidence>
<keyword evidence="5" id="KW-0328">Glycosyltransferase</keyword>
<dbReference type="AlphaFoldDB" id="A0A0B6YA02"/>
<comment type="subcellular location">
    <subcellularLocation>
        <location evidence="1">Endoplasmic reticulum membrane</location>
        <topology evidence="1">Single-pass membrane protein</topology>
    </subcellularLocation>
</comment>
<evidence type="ECO:0000256" key="5">
    <source>
        <dbReference type="ARBA" id="ARBA00022676"/>
    </source>
</evidence>
<accession>A0A0B6YA02</accession>
<evidence type="ECO:0000256" key="8">
    <source>
        <dbReference type="ARBA" id="ARBA00022824"/>
    </source>
</evidence>
<keyword evidence="9" id="KW-0735">Signal-anchor</keyword>
<protein>
    <recommendedName>
        <fullName evidence="13">Dolichyl-phosphate beta-glucosyltransferase</fullName>
        <ecNumber evidence="4">2.4.1.117</ecNumber>
    </recommendedName>
</protein>
<dbReference type="EC" id="2.4.1.117" evidence="4"/>
<evidence type="ECO:0000256" key="3">
    <source>
        <dbReference type="ARBA" id="ARBA00006739"/>
    </source>
</evidence>
<organism evidence="15">
    <name type="scientific">Arion vulgaris</name>
    <dbReference type="NCBI Taxonomy" id="1028688"/>
    <lineage>
        <taxon>Eukaryota</taxon>
        <taxon>Metazoa</taxon>
        <taxon>Spiralia</taxon>
        <taxon>Lophotrochozoa</taxon>
        <taxon>Mollusca</taxon>
        <taxon>Gastropoda</taxon>
        <taxon>Heterobranchia</taxon>
        <taxon>Euthyneura</taxon>
        <taxon>Panpulmonata</taxon>
        <taxon>Eupulmonata</taxon>
        <taxon>Stylommatophora</taxon>
        <taxon>Helicina</taxon>
        <taxon>Arionoidea</taxon>
        <taxon>Arionidae</taxon>
        <taxon>Arion</taxon>
    </lineage>
</organism>
<dbReference type="InterPro" id="IPR035518">
    <property type="entry name" value="DPG_synthase"/>
</dbReference>
<keyword evidence="6" id="KW-0808">Transferase</keyword>